<sequence length="69" mass="7603">MAELDMELAAQQRCDGKADLPGAGESSAFCHHWNSMVADMPHEAAYPAMADLIAQLQELDMDAPYYVMQ</sequence>
<gene>
    <name evidence="2" type="ORF">EYF70_27445</name>
    <name evidence="1" type="ORF">GCM10007387_03190</name>
</gene>
<reference evidence="1" key="1">
    <citation type="journal article" date="2014" name="Int. J. Syst. Evol. Microbiol.">
        <title>Complete genome sequence of Corynebacterium casei LMG S-19264T (=DSM 44701T), isolated from a smear-ripened cheese.</title>
        <authorList>
            <consortium name="US DOE Joint Genome Institute (JGI-PGF)"/>
            <person name="Walter F."/>
            <person name="Albersmeier A."/>
            <person name="Kalinowski J."/>
            <person name="Ruckert C."/>
        </authorList>
    </citation>
    <scope>NUCLEOTIDE SEQUENCE</scope>
    <source>
        <strain evidence="1">KCTC 12343</strain>
    </source>
</reference>
<evidence type="ECO:0000313" key="4">
    <source>
        <dbReference type="Proteomes" id="UP000628442"/>
    </source>
</evidence>
<evidence type="ECO:0000313" key="2">
    <source>
        <dbReference type="EMBL" id="QBI04136.1"/>
    </source>
</evidence>
<protein>
    <submittedName>
        <fullName evidence="1">Uncharacterized protein</fullName>
    </submittedName>
</protein>
<dbReference type="EMBL" id="BMWV01000001">
    <property type="protein sequence ID" value="GGY24967.1"/>
    <property type="molecule type" value="Genomic_DNA"/>
</dbReference>
<dbReference type="RefSeq" id="WP_131148201.1">
    <property type="nucleotide sequence ID" value="NZ_BMWV01000001.1"/>
</dbReference>
<dbReference type="AlphaFoldDB" id="A0A411X542"/>
<keyword evidence="3" id="KW-1185">Reference proteome</keyword>
<accession>A0A411X542</accession>
<dbReference type="EMBL" id="CP036401">
    <property type="protein sequence ID" value="QBI04136.1"/>
    <property type="molecule type" value="Genomic_DNA"/>
</dbReference>
<evidence type="ECO:0000313" key="3">
    <source>
        <dbReference type="Proteomes" id="UP000292307"/>
    </source>
</evidence>
<dbReference type="Proteomes" id="UP000628442">
    <property type="component" value="Unassembled WGS sequence"/>
</dbReference>
<proteinExistence type="predicted"/>
<dbReference type="Proteomes" id="UP000292307">
    <property type="component" value="Chromosome"/>
</dbReference>
<reference evidence="1" key="3">
    <citation type="submission" date="2022-12" db="EMBL/GenBank/DDBJ databases">
        <authorList>
            <person name="Sun Q."/>
            <person name="Kim S."/>
        </authorList>
    </citation>
    <scope>NUCLEOTIDE SEQUENCE</scope>
    <source>
        <strain evidence="1">KCTC 12343</strain>
    </source>
</reference>
<organism evidence="1 4">
    <name type="scientific">Pseudoduganella albidiflava</name>
    <dbReference type="NCBI Taxonomy" id="321983"/>
    <lineage>
        <taxon>Bacteria</taxon>
        <taxon>Pseudomonadati</taxon>
        <taxon>Pseudomonadota</taxon>
        <taxon>Betaproteobacteria</taxon>
        <taxon>Burkholderiales</taxon>
        <taxon>Oxalobacteraceae</taxon>
        <taxon>Telluria group</taxon>
        <taxon>Pseudoduganella</taxon>
    </lineage>
</organism>
<name>A0A411X542_9BURK</name>
<reference evidence="2 3" key="2">
    <citation type="submission" date="2019-02" db="EMBL/GenBank/DDBJ databases">
        <title>Draft Genome Sequences of Six Type Strains of the Genus Massilia.</title>
        <authorList>
            <person name="Miess H."/>
            <person name="Frediansyhah A."/>
            <person name="Gross H."/>
        </authorList>
    </citation>
    <scope>NUCLEOTIDE SEQUENCE [LARGE SCALE GENOMIC DNA]</scope>
    <source>
        <strain evidence="2 3">DSM 17472</strain>
    </source>
</reference>
<evidence type="ECO:0000313" key="1">
    <source>
        <dbReference type="EMBL" id="GGY24967.1"/>
    </source>
</evidence>